<dbReference type="EMBL" id="QUTB01002155">
    <property type="protein sequence ID" value="RHY73731.1"/>
    <property type="molecule type" value="Genomic_DNA"/>
</dbReference>
<feature type="region of interest" description="Disordered" evidence="1">
    <location>
        <begin position="1"/>
        <end position="53"/>
    </location>
</feature>
<evidence type="ECO:0000313" key="12">
    <source>
        <dbReference type="Proteomes" id="UP000265716"/>
    </source>
</evidence>
<evidence type="ECO:0000313" key="11">
    <source>
        <dbReference type="Proteomes" id="UP000265427"/>
    </source>
</evidence>
<evidence type="ECO:0000313" key="14">
    <source>
        <dbReference type="Proteomes" id="UP000266239"/>
    </source>
</evidence>
<reference evidence="10 18" key="2">
    <citation type="submission" date="2018-07" db="EMBL/GenBank/DDBJ databases">
        <title>Annotation of Aphanomyces astaci genome assembly.</title>
        <authorList>
            <person name="Studholme D.J."/>
        </authorList>
    </citation>
    <scope>NUCLEOTIDE SEQUENCE [LARGE SCALE GENOMIC DNA]</scope>
    <source>
        <strain evidence="10">Pc</strain>
    </source>
</reference>
<dbReference type="EMBL" id="QUTF01011966">
    <property type="protein sequence ID" value="RHZ26121.1"/>
    <property type="molecule type" value="Genomic_DNA"/>
</dbReference>
<evidence type="ECO:0000313" key="3">
    <source>
        <dbReference type="EMBL" id="RHY08270.1"/>
    </source>
</evidence>
<evidence type="ECO:0000313" key="19">
    <source>
        <dbReference type="Proteomes" id="UP000286510"/>
    </source>
</evidence>
<dbReference type="Proteomes" id="UP000275652">
    <property type="component" value="Unassembled WGS sequence"/>
</dbReference>
<sequence>MAEDGPHRLAGTSNDSGGNGRKSCAKRTRMETELRTGKSWATPAAHGKSDGQF</sequence>
<evidence type="ECO:0000313" key="17">
    <source>
        <dbReference type="Proteomes" id="UP000283543"/>
    </source>
</evidence>
<dbReference type="AlphaFoldDB" id="A0A397AKB7"/>
<evidence type="ECO:0000313" key="9">
    <source>
        <dbReference type="EMBL" id="RLO10208.1"/>
    </source>
</evidence>
<dbReference type="Proteomes" id="UP000266239">
    <property type="component" value="Unassembled WGS sequence"/>
</dbReference>
<dbReference type="EMBL" id="QUTI01018460">
    <property type="protein sequence ID" value="RLO10208.1"/>
    <property type="molecule type" value="Genomic_DNA"/>
</dbReference>
<dbReference type="Proteomes" id="UP000265716">
    <property type="component" value="Unassembled WGS sequence"/>
</dbReference>
<evidence type="ECO:0000313" key="18">
    <source>
        <dbReference type="Proteomes" id="UP000284702"/>
    </source>
</evidence>
<organism evidence="3 11">
    <name type="scientific">Aphanomyces astaci</name>
    <name type="common">Crayfish plague agent</name>
    <dbReference type="NCBI Taxonomy" id="112090"/>
    <lineage>
        <taxon>Eukaryota</taxon>
        <taxon>Sar</taxon>
        <taxon>Stramenopiles</taxon>
        <taxon>Oomycota</taxon>
        <taxon>Saprolegniomycetes</taxon>
        <taxon>Saprolegniales</taxon>
        <taxon>Verrucalvaceae</taxon>
        <taxon>Aphanomyces</taxon>
    </lineage>
</organism>
<dbReference type="Proteomes" id="UP000265427">
    <property type="component" value="Unassembled WGS sequence"/>
</dbReference>
<dbReference type="Proteomes" id="UP000286510">
    <property type="component" value="Unassembled WGS sequence"/>
</dbReference>
<dbReference type="Proteomes" id="UP000266196">
    <property type="component" value="Unassembled WGS sequence"/>
</dbReference>
<evidence type="ECO:0000313" key="4">
    <source>
        <dbReference type="EMBL" id="RHY54557.1"/>
    </source>
</evidence>
<evidence type="ECO:0000313" key="5">
    <source>
        <dbReference type="EMBL" id="RHY62169.1"/>
    </source>
</evidence>
<evidence type="ECO:0000313" key="2">
    <source>
        <dbReference type="EMBL" id="RHY06909.1"/>
    </source>
</evidence>
<dbReference type="EMBL" id="QUTD01005397">
    <property type="protein sequence ID" value="RHY62169.1"/>
    <property type="molecule type" value="Genomic_DNA"/>
</dbReference>
<evidence type="ECO:0000313" key="8">
    <source>
        <dbReference type="EMBL" id="RHZ26121.1"/>
    </source>
</evidence>
<dbReference type="Proteomes" id="UP000284702">
    <property type="component" value="Unassembled WGS sequence"/>
</dbReference>
<reference evidence="9 16" key="1">
    <citation type="journal article" date="2018" name="J. Invertebr. Pathol.">
        <title>New genotyping method for the causative agent of crayfish plague (Aphanomyces astaci) based on whole genome data.</title>
        <authorList>
            <person name="Minardi D."/>
            <person name="Studholme D.J."/>
            <person name="van der Giezen M."/>
            <person name="Pretto T."/>
            <person name="Oidtmann B."/>
        </authorList>
    </citation>
    <scope>NUCLEOTIDE SEQUENCE [LARGE SCALE GENOMIC DNA]</scope>
    <source>
        <strain evidence="9 16">KB13</strain>
    </source>
</reference>
<evidence type="ECO:0000313" key="10">
    <source>
        <dbReference type="EMBL" id="RQM20626.1"/>
    </source>
</evidence>
<gene>
    <name evidence="10" type="ORF">B5M09_000394</name>
    <name evidence="2" type="ORF">DYB25_001756</name>
    <name evidence="8" type="ORF">DYB26_002429</name>
    <name evidence="9" type="ORF">DYB28_000341</name>
    <name evidence="5" type="ORF">DYB30_001533</name>
    <name evidence="7" type="ORF">DYB31_000099</name>
    <name evidence="6" type="ORF">DYB34_001346</name>
    <name evidence="3" type="ORF">DYB36_001547</name>
    <name evidence="4" type="ORF">DYB38_000165</name>
</gene>
<comment type="caution">
    <text evidence="3">The sequence shown here is derived from an EMBL/GenBank/DDBJ whole genome shotgun (WGS) entry which is preliminary data.</text>
</comment>
<dbReference type="EMBL" id="QUTA01007480">
    <property type="protein sequence ID" value="RHY06909.1"/>
    <property type="molecule type" value="Genomic_DNA"/>
</dbReference>
<dbReference type="EMBL" id="QUSZ01005779">
    <property type="protein sequence ID" value="RHY08270.1"/>
    <property type="molecule type" value="Genomic_DNA"/>
</dbReference>
<dbReference type="EMBL" id="QUTC01006000">
    <property type="protein sequence ID" value="RHY54557.1"/>
    <property type="molecule type" value="Genomic_DNA"/>
</dbReference>
<dbReference type="Proteomes" id="UP000266643">
    <property type="component" value="Unassembled WGS sequence"/>
</dbReference>
<evidence type="ECO:0000313" key="15">
    <source>
        <dbReference type="Proteomes" id="UP000266643"/>
    </source>
</evidence>
<evidence type="ECO:0000313" key="13">
    <source>
        <dbReference type="Proteomes" id="UP000266196"/>
    </source>
</evidence>
<evidence type="ECO:0000256" key="1">
    <source>
        <dbReference type="SAM" id="MobiDB-lite"/>
    </source>
</evidence>
<accession>A0A397AKB7</accession>
<name>A0A397AKB7_APHAT</name>
<dbReference type="EMBL" id="QUTE01023728">
    <property type="protein sequence ID" value="RHY79761.1"/>
    <property type="molecule type" value="Genomic_DNA"/>
</dbReference>
<protein>
    <submittedName>
        <fullName evidence="3">Uncharacterized protein</fullName>
    </submittedName>
</protein>
<dbReference type="Proteomes" id="UP000283543">
    <property type="component" value="Unassembled WGS sequence"/>
</dbReference>
<proteinExistence type="predicted"/>
<evidence type="ECO:0000313" key="6">
    <source>
        <dbReference type="EMBL" id="RHY73731.1"/>
    </source>
</evidence>
<evidence type="ECO:0000313" key="7">
    <source>
        <dbReference type="EMBL" id="RHY79761.1"/>
    </source>
</evidence>
<dbReference type="EMBL" id="MZMZ02003800">
    <property type="protein sequence ID" value="RQM20626.1"/>
    <property type="molecule type" value="Genomic_DNA"/>
</dbReference>
<keyword evidence="18" id="KW-1185">Reference proteome</keyword>
<evidence type="ECO:0000313" key="16">
    <source>
        <dbReference type="Proteomes" id="UP000275652"/>
    </source>
</evidence>
<reference evidence="11 12" key="3">
    <citation type="submission" date="2018-08" db="EMBL/GenBank/DDBJ databases">
        <title>Aphanomyces genome sequencing and annotation.</title>
        <authorList>
            <person name="Minardi D."/>
            <person name="Oidtmann B."/>
            <person name="Van Der Giezen M."/>
            <person name="Studholme D.J."/>
        </authorList>
    </citation>
    <scope>NUCLEOTIDE SEQUENCE [LARGE SCALE GENOMIC DNA]</scope>
    <source>
        <strain evidence="7 13">197901</strain>
        <strain evidence="5 15">D2</strain>
        <strain evidence="8 19">FDL457</strain>
        <strain evidence="3 11">Kv</strain>
        <strain evidence="4 12">SA</strain>
        <strain evidence="6 17">Si</strain>
        <strain evidence="2 14">Yx</strain>
    </source>
</reference>